<dbReference type="EMBL" id="JAVTTO010000001">
    <property type="protein sequence ID" value="MDT7830753.1"/>
    <property type="molecule type" value="Genomic_DNA"/>
</dbReference>
<dbReference type="Proteomes" id="UP001257277">
    <property type="component" value="Unassembled WGS sequence"/>
</dbReference>
<organism evidence="1 2">
    <name type="scientific">Asprobacillus argus</name>
    <dbReference type="NCBI Taxonomy" id="3076534"/>
    <lineage>
        <taxon>Bacteria</taxon>
        <taxon>Pseudomonadati</taxon>
        <taxon>Bacteroidota</taxon>
        <taxon>Flavobacteriia</taxon>
        <taxon>Flavobacteriales</taxon>
        <taxon>Flavobacteriaceae</taxon>
        <taxon>Asprobacillus</taxon>
    </lineage>
</organism>
<reference evidence="1 2" key="1">
    <citation type="submission" date="2023-09" db="EMBL/GenBank/DDBJ databases">
        <title>Novel taxa isolated from Blanes Bay.</title>
        <authorList>
            <person name="Rey-Velasco X."/>
            <person name="Lucena T."/>
        </authorList>
    </citation>
    <scope>NUCLEOTIDE SEQUENCE [LARGE SCALE GENOMIC DNA]</scope>
    <source>
        <strain evidence="1 2">S356</strain>
    </source>
</reference>
<dbReference type="InterPro" id="IPR014917">
    <property type="entry name" value="DUF1800"/>
</dbReference>
<protein>
    <submittedName>
        <fullName evidence="1">DUF1800 family protein</fullName>
    </submittedName>
</protein>
<dbReference type="RefSeq" id="WP_349240017.1">
    <property type="nucleotide sequence ID" value="NZ_JAVTTO010000001.1"/>
</dbReference>
<keyword evidence="2" id="KW-1185">Reference proteome</keyword>
<proteinExistence type="predicted"/>
<name>A0ABU3LC10_9FLAO</name>
<dbReference type="Pfam" id="PF08811">
    <property type="entry name" value="DUF1800"/>
    <property type="match status" value="1"/>
</dbReference>
<evidence type="ECO:0000313" key="2">
    <source>
        <dbReference type="Proteomes" id="UP001257277"/>
    </source>
</evidence>
<accession>A0ABU3LC10</accession>
<comment type="caution">
    <text evidence="1">The sequence shown here is derived from an EMBL/GenBank/DDBJ whole genome shotgun (WGS) entry which is preliminary data.</text>
</comment>
<evidence type="ECO:0000313" key="1">
    <source>
        <dbReference type="EMBL" id="MDT7830753.1"/>
    </source>
</evidence>
<sequence length="544" mass="62084">MASLASISGTLDQRKAKHLLRRASYNFEKSSIENFVGKTITEALNILTTEQPNIWSEPYDPLPTSSPDGYWLASTEHPNSFSGQGRKRKIIASWWWFNSIKQSTLKHKLTFFLHTSFTVSKDSGSGTSTHFYDHLRLLEHYRYGNIKTLAKKITFDNSMLNYLDNTSNNANNPNENYAREFLELFTILKGPQIANGDYTNYTELDVQQTAKVFSGIKTMADRSIIDSDTNLPKGRIAIGQHDTNDKTFSHAFNNQIISGGNTEQEIIDELDAFVEMVFAQDATAKSFCRKLYRFFIKNEITSEIETDIITPLATALKNNNYEILPTVETLLSSEHFFDADDTDASDEIFGSQVKSPLQLVSEMSSHFDLNIPDPTTQNFDFYRFFSFVHDYFLLSSGMYLFSPDSVAGYPAHYQEPDYDRHWFSSNTVLGRYKLIESLISGRNKIGNNNLIRAQLDIVLYISDHMANPSNAIDVITEISELLYPESIDQERKDYFAENLLEGFPAYYWTGAWIDYTNTMDDTVVRSRLDALITAMMNAAEFQLT</sequence>
<gene>
    <name evidence="1" type="ORF">RQM59_00085</name>
</gene>